<dbReference type="Proteomes" id="UP000253562">
    <property type="component" value="Unassembled WGS sequence"/>
</dbReference>
<proteinExistence type="predicted"/>
<dbReference type="EMBL" id="QPEX01000044">
    <property type="protein sequence ID" value="RCS42193.1"/>
    <property type="molecule type" value="Genomic_DNA"/>
</dbReference>
<evidence type="ECO:0000313" key="1">
    <source>
        <dbReference type="EMBL" id="RCS42193.1"/>
    </source>
</evidence>
<name>A0A368KP56_9BACT</name>
<protein>
    <submittedName>
        <fullName evidence="1">Uncharacterized protein</fullName>
    </submittedName>
</protein>
<organism evidence="1 2">
    <name type="scientific">Bremerella cremea</name>
    <dbReference type="NCBI Taxonomy" id="1031537"/>
    <lineage>
        <taxon>Bacteria</taxon>
        <taxon>Pseudomonadati</taxon>
        <taxon>Planctomycetota</taxon>
        <taxon>Planctomycetia</taxon>
        <taxon>Pirellulales</taxon>
        <taxon>Pirellulaceae</taxon>
        <taxon>Bremerella</taxon>
    </lineage>
</organism>
<comment type="caution">
    <text evidence="1">The sequence shown here is derived from an EMBL/GenBank/DDBJ whole genome shotgun (WGS) entry which is preliminary data.</text>
</comment>
<accession>A0A368KP56</accession>
<dbReference type="AlphaFoldDB" id="A0A368KP56"/>
<gene>
    <name evidence="1" type="ORF">DTL42_20400</name>
</gene>
<reference evidence="1 2" key="1">
    <citation type="submission" date="2018-07" db="EMBL/GenBank/DDBJ databases">
        <title>Comparative genomes isolates from brazilian mangrove.</title>
        <authorList>
            <person name="De Araujo J.E."/>
            <person name="Taketani R.G."/>
            <person name="Silva M.C.P."/>
            <person name="Lourenco M.V."/>
            <person name="Oliveira V.M."/>
            <person name="Andreote F.D."/>
        </authorList>
    </citation>
    <scope>NUCLEOTIDE SEQUENCE [LARGE SCALE GENOMIC DNA]</scope>
    <source>
        <strain evidence="1 2">HEX PRIS-MGV</strain>
    </source>
</reference>
<evidence type="ECO:0000313" key="2">
    <source>
        <dbReference type="Proteomes" id="UP000253562"/>
    </source>
</evidence>
<sequence>MVSRPTGILAVLFVLILSLGQSFMNLPYRLLFSFLGFVFTLVSLGSLSEPTEAGEAKLAAGTKLVAPQIPAPITGAARELNARLSKDVDPANNAVVHLVQLFGTDVFPEPVRATSLKMLGIQTLDSMAPRIIYSEPFLRAKAEGDPQQLAKLAMTFQSEFNQAGSKPWKKAELPLLAEFLSQNEKQLDQLVAIANLPSYYAPILSTAEPPSLMSASFAVEYRLPYLAKCLATRALCKLAEEDFTGAATDLLAIHKLAYLLASGSPLDVSGAKAHWVDSHAFSAEQAILQSGQLSADQAQSYLASLSKLPRLPAATRAADIGERYIIQQEVELMRDDDAALGFFFDWDPAERKAEIAKLRDAKINWDLAIQRANEVQDKTVAVLAIKDREMQMEAIVQLDEASDKWLDELEDDEITMAEAILKDRVGASRWFGESTALALRTNAWQRVHTDHRGHVRRDFTIVGLALVAYHQKHGTYPAKLEDLTPEILPSLPNDTHSGKSFAYEQLPAGGVRLISWGANLIPNQGDFRDDDVYLDLK</sequence>